<dbReference type="Proteomes" id="UP000237752">
    <property type="component" value="Unassembled WGS sequence"/>
</dbReference>
<evidence type="ECO:0000313" key="3">
    <source>
        <dbReference type="Proteomes" id="UP000237752"/>
    </source>
</evidence>
<keyword evidence="1" id="KW-0812">Transmembrane</keyword>
<keyword evidence="3" id="KW-1185">Reference proteome</keyword>
<dbReference type="OrthoDB" id="3353560at2"/>
<evidence type="ECO:0000313" key="2">
    <source>
        <dbReference type="EMBL" id="PRZ38572.1"/>
    </source>
</evidence>
<organism evidence="2 3">
    <name type="scientific">Antricoccus suffuscus</name>
    <dbReference type="NCBI Taxonomy" id="1629062"/>
    <lineage>
        <taxon>Bacteria</taxon>
        <taxon>Bacillati</taxon>
        <taxon>Actinomycetota</taxon>
        <taxon>Actinomycetes</taxon>
        <taxon>Geodermatophilales</taxon>
        <taxon>Antricoccaceae</taxon>
        <taxon>Antricoccus</taxon>
    </lineage>
</organism>
<feature type="transmembrane region" description="Helical" evidence="1">
    <location>
        <begin position="74"/>
        <end position="93"/>
    </location>
</feature>
<feature type="transmembrane region" description="Helical" evidence="1">
    <location>
        <begin position="156"/>
        <end position="174"/>
    </location>
</feature>
<dbReference type="AlphaFoldDB" id="A0A2T0ZQE2"/>
<reference evidence="2 3" key="1">
    <citation type="submission" date="2018-03" db="EMBL/GenBank/DDBJ databases">
        <title>Genomic Encyclopedia of Archaeal and Bacterial Type Strains, Phase II (KMG-II): from individual species to whole genera.</title>
        <authorList>
            <person name="Goeker M."/>
        </authorList>
    </citation>
    <scope>NUCLEOTIDE SEQUENCE [LARGE SCALE GENOMIC DNA]</scope>
    <source>
        <strain evidence="2 3">DSM 100065</strain>
    </source>
</reference>
<keyword evidence="1" id="KW-0472">Membrane</keyword>
<sequence>MDETVTTPRRSAFTQWFVSPVALHRVAVIRVIAYLFILVDVFLTTSWVALKAYAPTALYHPLVIGDLFHLPTPTYLYVTILKWVLVVSALVAATAWKPRLTGTIVAVAYLLWMIVAMSYGKVDHDRFAFLVLLAVLPTVGPAKFGDVRRSERAGWAMQMVFISVMLTYFLASIAKIRFGGWDWATGATITRAVLRRGTDLVDWTVNVPGLLILAQFAMVILETLSPLMLLCRSPRARIILVAGLLAFHIGTFASITIIFLPHCVAILSILPWETFRRGARKAKQPEVQADQPRDESLQA</sequence>
<feature type="transmembrane region" description="Helical" evidence="1">
    <location>
        <begin position="210"/>
        <end position="231"/>
    </location>
</feature>
<dbReference type="RefSeq" id="WP_106350579.1">
    <property type="nucleotide sequence ID" value="NZ_PVUE01000020.1"/>
</dbReference>
<proteinExistence type="predicted"/>
<name>A0A2T0ZQE2_9ACTN</name>
<dbReference type="EMBL" id="PVUE01000020">
    <property type="protein sequence ID" value="PRZ38572.1"/>
    <property type="molecule type" value="Genomic_DNA"/>
</dbReference>
<evidence type="ECO:0000256" key="1">
    <source>
        <dbReference type="SAM" id="Phobius"/>
    </source>
</evidence>
<comment type="caution">
    <text evidence="2">The sequence shown here is derived from an EMBL/GenBank/DDBJ whole genome shotgun (WGS) entry which is preliminary data.</text>
</comment>
<feature type="transmembrane region" description="Helical" evidence="1">
    <location>
        <begin position="238"/>
        <end position="260"/>
    </location>
</feature>
<accession>A0A2T0ZQE2</accession>
<evidence type="ECO:0008006" key="4">
    <source>
        <dbReference type="Google" id="ProtNLM"/>
    </source>
</evidence>
<protein>
    <recommendedName>
        <fullName evidence="4">Vitamin K-dependent gamma-carboxylase-like protein</fullName>
    </recommendedName>
</protein>
<gene>
    <name evidence="2" type="ORF">CLV47_12039</name>
</gene>
<feature type="transmembrane region" description="Helical" evidence="1">
    <location>
        <begin position="126"/>
        <end position="144"/>
    </location>
</feature>
<feature type="transmembrane region" description="Helical" evidence="1">
    <location>
        <begin position="100"/>
        <end position="120"/>
    </location>
</feature>
<feature type="transmembrane region" description="Helical" evidence="1">
    <location>
        <begin position="31"/>
        <end position="54"/>
    </location>
</feature>
<keyword evidence="1" id="KW-1133">Transmembrane helix</keyword>